<organism evidence="5 6">
    <name type="scientific">Halorubellus litoreus</name>
    <dbReference type="NCBI Taxonomy" id="755308"/>
    <lineage>
        <taxon>Archaea</taxon>
        <taxon>Methanobacteriati</taxon>
        <taxon>Methanobacteriota</taxon>
        <taxon>Stenosarchaea group</taxon>
        <taxon>Halobacteria</taxon>
        <taxon>Halobacteriales</taxon>
        <taxon>Halorubellaceae</taxon>
        <taxon>Halorubellus</taxon>
    </lineage>
</organism>
<reference evidence="5 6" key="1">
    <citation type="journal article" date="2019" name="Int. J. Syst. Evol. Microbiol.">
        <title>The Global Catalogue of Microorganisms (GCM) 10K type strain sequencing project: providing services to taxonomists for standard genome sequencing and annotation.</title>
        <authorList>
            <consortium name="The Broad Institute Genomics Platform"/>
            <consortium name="The Broad Institute Genome Sequencing Center for Infectious Disease"/>
            <person name="Wu L."/>
            <person name="Ma J."/>
        </authorList>
    </citation>
    <scope>NUCLEOTIDE SEQUENCE [LARGE SCALE GENOMIC DNA]</scope>
    <source>
        <strain evidence="5 6">GX26</strain>
    </source>
</reference>
<evidence type="ECO:0000256" key="3">
    <source>
        <dbReference type="ARBA" id="ARBA00022801"/>
    </source>
</evidence>
<gene>
    <name evidence="5" type="ORF">ACFQGB_14545</name>
</gene>
<evidence type="ECO:0000256" key="1">
    <source>
        <dbReference type="ARBA" id="ARBA00001947"/>
    </source>
</evidence>
<dbReference type="GO" id="GO:0016787">
    <property type="term" value="F:hydrolase activity"/>
    <property type="evidence" value="ECO:0007669"/>
    <property type="project" value="UniProtKB-KW"/>
</dbReference>
<dbReference type="SUPFAM" id="SSF102215">
    <property type="entry name" value="Creatininase"/>
    <property type="match status" value="1"/>
</dbReference>
<keyword evidence="2" id="KW-0479">Metal-binding</keyword>
<proteinExistence type="predicted"/>
<name>A0ABD5VKV8_9EURY</name>
<evidence type="ECO:0000256" key="2">
    <source>
        <dbReference type="ARBA" id="ARBA00022723"/>
    </source>
</evidence>
<dbReference type="RefSeq" id="WP_336351026.1">
    <property type="nucleotide sequence ID" value="NZ_JAZAQL010000002.1"/>
</dbReference>
<dbReference type="PANTHER" id="PTHR35005">
    <property type="entry name" value="3-DEHYDRO-SCYLLO-INOSOSE HYDROLASE"/>
    <property type="match status" value="1"/>
</dbReference>
<comment type="caution">
    <text evidence="5">The sequence shown here is derived from an EMBL/GenBank/DDBJ whole genome shotgun (WGS) entry which is preliminary data.</text>
</comment>
<keyword evidence="6" id="KW-1185">Reference proteome</keyword>
<dbReference type="EMBL" id="JBHSXN010000002">
    <property type="protein sequence ID" value="MFC6954084.1"/>
    <property type="molecule type" value="Genomic_DNA"/>
</dbReference>
<dbReference type="AlphaFoldDB" id="A0ABD5VKV8"/>
<protein>
    <submittedName>
        <fullName evidence="5">Creatininase family protein</fullName>
    </submittedName>
</protein>
<sequence length="245" mass="25434">MDLADATWTDVREADPVVGVVPVGSTEQHGPHAPLGTDAIAAEAVAEAGVEAYEREHDGEAPVALAPTIPVGVAEEHRAFAGTLWVSPDTFRAYVRETAESLASHGVDAVVVVNGHGGNVDALREVTARLSRDGTAVAAAFTWFDVVDADVPMGHGGGRETALLRHVAPHLVREDRVEGAAEGASERWGDWVAGVNVAHDTDAFSANGVVGDPRDGDAATGEAMLDDAADALVRVLDALVERTSN</sequence>
<keyword evidence="4" id="KW-0862">Zinc</keyword>
<keyword evidence="3" id="KW-0378">Hydrolase</keyword>
<dbReference type="InterPro" id="IPR003785">
    <property type="entry name" value="Creatininase/forma_Hydrolase"/>
</dbReference>
<dbReference type="Pfam" id="PF02633">
    <property type="entry name" value="Creatininase"/>
    <property type="match status" value="1"/>
</dbReference>
<evidence type="ECO:0000256" key="4">
    <source>
        <dbReference type="ARBA" id="ARBA00022833"/>
    </source>
</evidence>
<evidence type="ECO:0000313" key="5">
    <source>
        <dbReference type="EMBL" id="MFC6954084.1"/>
    </source>
</evidence>
<dbReference type="Gene3D" id="3.40.50.10310">
    <property type="entry name" value="Creatininase"/>
    <property type="match status" value="1"/>
</dbReference>
<dbReference type="PANTHER" id="PTHR35005:SF1">
    <property type="entry name" value="2-AMINO-5-FORMYLAMINO-6-RIBOSYLAMINOPYRIMIDIN-4(3H)-ONE 5'-MONOPHOSPHATE DEFORMYLASE"/>
    <property type="match status" value="1"/>
</dbReference>
<dbReference type="GO" id="GO:0046872">
    <property type="term" value="F:metal ion binding"/>
    <property type="evidence" value="ECO:0007669"/>
    <property type="project" value="UniProtKB-KW"/>
</dbReference>
<evidence type="ECO:0000313" key="6">
    <source>
        <dbReference type="Proteomes" id="UP001596395"/>
    </source>
</evidence>
<dbReference type="Proteomes" id="UP001596395">
    <property type="component" value="Unassembled WGS sequence"/>
</dbReference>
<comment type="cofactor">
    <cofactor evidence="1">
        <name>Zn(2+)</name>
        <dbReference type="ChEBI" id="CHEBI:29105"/>
    </cofactor>
</comment>
<accession>A0ABD5VKV8</accession>
<dbReference type="InterPro" id="IPR024087">
    <property type="entry name" value="Creatininase-like_sf"/>
</dbReference>